<dbReference type="PANTHER" id="PTHR46268">
    <property type="entry name" value="STRESS RESPONSE PROTEIN NHAX"/>
    <property type="match status" value="1"/>
</dbReference>
<dbReference type="AlphaFoldDB" id="A0AA96GBZ2"/>
<dbReference type="Proteomes" id="UP001302719">
    <property type="component" value="Chromosome"/>
</dbReference>
<feature type="domain" description="UspA" evidence="2">
    <location>
        <begin position="148"/>
        <end position="287"/>
    </location>
</feature>
<dbReference type="RefSeq" id="WP_312645951.1">
    <property type="nucleotide sequence ID" value="NZ_CP116967.1"/>
</dbReference>
<dbReference type="InterPro" id="IPR006015">
    <property type="entry name" value="Universal_stress_UspA"/>
</dbReference>
<reference evidence="3 4" key="1">
    <citation type="submission" date="2023-01" db="EMBL/GenBank/DDBJ databases">
        <title>Cultivation and genomic characterization of new, ubiquitous marine nitrite-oxidizing bacteria from the Nitrospirales.</title>
        <authorList>
            <person name="Mueller A.J."/>
            <person name="Daebeler A."/>
            <person name="Herbold C.W."/>
            <person name="Kirkegaard R.H."/>
            <person name="Daims H."/>
        </authorList>
    </citation>
    <scope>NUCLEOTIDE SEQUENCE [LARGE SCALE GENOMIC DNA]</scope>
    <source>
        <strain evidence="3 4">VA</strain>
    </source>
</reference>
<dbReference type="CDD" id="cd00293">
    <property type="entry name" value="USP-like"/>
    <property type="match status" value="2"/>
</dbReference>
<feature type="domain" description="UspA" evidence="2">
    <location>
        <begin position="2"/>
        <end position="141"/>
    </location>
</feature>
<dbReference type="Pfam" id="PF00582">
    <property type="entry name" value="Usp"/>
    <property type="match status" value="2"/>
</dbReference>
<evidence type="ECO:0000313" key="3">
    <source>
        <dbReference type="EMBL" id="WNM59244.1"/>
    </source>
</evidence>
<gene>
    <name evidence="3" type="ORF">PP769_05615</name>
</gene>
<evidence type="ECO:0000256" key="1">
    <source>
        <dbReference type="ARBA" id="ARBA00008791"/>
    </source>
</evidence>
<dbReference type="PRINTS" id="PR01438">
    <property type="entry name" value="UNVRSLSTRESS"/>
</dbReference>
<dbReference type="InterPro" id="IPR006016">
    <property type="entry name" value="UspA"/>
</dbReference>
<dbReference type="Gene3D" id="3.40.50.620">
    <property type="entry name" value="HUPs"/>
    <property type="match status" value="2"/>
</dbReference>
<keyword evidence="4" id="KW-1185">Reference proteome</keyword>
<dbReference type="SUPFAM" id="SSF52402">
    <property type="entry name" value="Adenine nucleotide alpha hydrolases-like"/>
    <property type="match status" value="2"/>
</dbReference>
<accession>A0AA96GBZ2</accession>
<dbReference type="InterPro" id="IPR014729">
    <property type="entry name" value="Rossmann-like_a/b/a_fold"/>
</dbReference>
<protein>
    <submittedName>
        <fullName evidence="3">Universal stress protein</fullName>
    </submittedName>
</protein>
<proteinExistence type="inferred from homology"/>
<sequence>MRVLLATDGSEQSSHATKAVMSLTSVRTLTILHVIDLPRLTFSMLGPEIAFDLSKVAEEALRKDGEQALTRSKTLLSDKVKSLETRLEEGSPAELILSVAQEEHPDLILMGARGRGQVEELFLGSVSQRVLTHAVCPVLITNGPLTEIRKILIAIQSSTDVEKVRQFLTKHPFQPQTEITLLSVVPLPRSLFRGGVSAPEDKIEQALKSTEAFLEQAVSQLKGCYDSVKGYVGLGAPANTILEQASITEPDLLVMGIHHPSTITRFVLGTVSHTVLHQTTRSILVIR</sequence>
<organism evidence="3 4">
    <name type="scientific">Candidatus Nitrospira allomarina</name>
    <dbReference type="NCBI Taxonomy" id="3020900"/>
    <lineage>
        <taxon>Bacteria</taxon>
        <taxon>Pseudomonadati</taxon>
        <taxon>Nitrospirota</taxon>
        <taxon>Nitrospiria</taxon>
        <taxon>Nitrospirales</taxon>
        <taxon>Nitrospiraceae</taxon>
        <taxon>Nitrospira</taxon>
    </lineage>
</organism>
<name>A0AA96GBZ2_9BACT</name>
<comment type="similarity">
    <text evidence="1">Belongs to the universal stress protein A family.</text>
</comment>
<evidence type="ECO:0000259" key="2">
    <source>
        <dbReference type="Pfam" id="PF00582"/>
    </source>
</evidence>
<dbReference type="PANTHER" id="PTHR46268:SF6">
    <property type="entry name" value="UNIVERSAL STRESS PROTEIN UP12"/>
    <property type="match status" value="1"/>
</dbReference>
<dbReference type="KEGG" id="nall:PP769_05615"/>
<evidence type="ECO:0000313" key="4">
    <source>
        <dbReference type="Proteomes" id="UP001302719"/>
    </source>
</evidence>
<dbReference type="EMBL" id="CP116967">
    <property type="protein sequence ID" value="WNM59244.1"/>
    <property type="molecule type" value="Genomic_DNA"/>
</dbReference>